<dbReference type="STRING" id="1123010.SAMN02745724_05223"/>
<evidence type="ECO:0000256" key="1">
    <source>
        <dbReference type="SAM" id="SignalP"/>
    </source>
</evidence>
<feature type="signal peptide" evidence="1">
    <location>
        <begin position="1"/>
        <end position="18"/>
    </location>
</feature>
<proteinExistence type="predicted"/>
<dbReference type="InterPro" id="IPR032295">
    <property type="entry name" value="DUF4842"/>
</dbReference>
<name>A0A1I1UFY3_9GAMM</name>
<dbReference type="NCBIfam" id="TIGR04456">
    <property type="entry name" value="LruC_dom"/>
    <property type="match status" value="1"/>
</dbReference>
<feature type="chain" id="PRO_5011458391" evidence="1">
    <location>
        <begin position="19"/>
        <end position="491"/>
    </location>
</feature>
<protein>
    <submittedName>
        <fullName evidence="3">LruC domain-containing protein</fullName>
    </submittedName>
</protein>
<evidence type="ECO:0000313" key="4">
    <source>
        <dbReference type="Proteomes" id="UP000198862"/>
    </source>
</evidence>
<reference evidence="3 4" key="1">
    <citation type="submission" date="2016-10" db="EMBL/GenBank/DDBJ databases">
        <authorList>
            <person name="de Groot N.N."/>
        </authorList>
    </citation>
    <scope>NUCLEOTIDE SEQUENCE [LARGE SCALE GENOMIC DNA]</scope>
    <source>
        <strain evidence="3 4">DSM 6059</strain>
    </source>
</reference>
<gene>
    <name evidence="3" type="ORF">SAMN02745724_05223</name>
</gene>
<dbReference type="OrthoDB" id="1204817at2"/>
<dbReference type="AlphaFoldDB" id="A0A1I1UFY3"/>
<dbReference type="RefSeq" id="WP_091991659.1">
    <property type="nucleotide sequence ID" value="NZ_FOLO01000088.1"/>
</dbReference>
<accession>A0A1I1UFY3</accession>
<evidence type="ECO:0000313" key="3">
    <source>
        <dbReference type="EMBL" id="SFD69627.1"/>
    </source>
</evidence>
<evidence type="ECO:0000259" key="2">
    <source>
        <dbReference type="Pfam" id="PF16130"/>
    </source>
</evidence>
<dbReference type="InterPro" id="IPR031025">
    <property type="entry name" value="LruC_dom"/>
</dbReference>
<dbReference type="EMBL" id="FOLO01000088">
    <property type="protein sequence ID" value="SFD69627.1"/>
    <property type="molecule type" value="Genomic_DNA"/>
</dbReference>
<sequence length="491" mass="54090">MKLFVLMYLLVSSFTLQALESIKLKDTIKKGWGEINLFEAQINKKDPDAATLEAFRQSNNGKLVFAVDINEAANGTEKAQTQGVTIKSAVITIISAGITTQYSQYSTPTTTLVAEENQTSRSSYYTLIGETGSARITGSTDSDIYGSSFDGTLTFEVNDDISQATEAVLSIELLQTNTSLGDPEAFYDFTGGYEDVALITPEDKTYLDNLAPGVSEAPLVIAQSQINNPVESWVYYPSSSAYYVVSYEDNYPERGDYDFNDLVIGYRVGFGMNDNDVVSVIATGYMIARGASYTHDWYLHLPFLSAVSGVATINIFQPESTSQITGYPITQIVDGVFDIKVLKNSKALMNIPGEEFVNTLEGQTLIKGHKFSIAFDLTNSLALTKIPAPPYDPYIYTEVTGHELHLPGNATRLNFSQNSGSANTEYKDSLGYPYALVFPDDWLPPIEKVDIGEAYEEFLNYTLSSGSQSQSWYLTPKAQKTKSIGSAFWKW</sequence>
<dbReference type="Pfam" id="PF16130">
    <property type="entry name" value="DUF4842"/>
    <property type="match status" value="1"/>
</dbReference>
<organism evidence="3 4">
    <name type="scientific">Pseudoalteromonas denitrificans DSM 6059</name>
    <dbReference type="NCBI Taxonomy" id="1123010"/>
    <lineage>
        <taxon>Bacteria</taxon>
        <taxon>Pseudomonadati</taxon>
        <taxon>Pseudomonadota</taxon>
        <taxon>Gammaproteobacteria</taxon>
        <taxon>Alteromonadales</taxon>
        <taxon>Pseudoalteromonadaceae</taxon>
        <taxon>Pseudoalteromonas</taxon>
    </lineage>
</organism>
<dbReference type="Proteomes" id="UP000198862">
    <property type="component" value="Unassembled WGS sequence"/>
</dbReference>
<keyword evidence="4" id="KW-1185">Reference proteome</keyword>
<keyword evidence="1" id="KW-0732">Signal</keyword>
<feature type="domain" description="DUF4842" evidence="2">
    <location>
        <begin position="275"/>
        <end position="473"/>
    </location>
</feature>